<feature type="transmembrane region" description="Helical" evidence="12">
    <location>
        <begin position="468"/>
        <end position="492"/>
    </location>
</feature>
<dbReference type="PROSITE" id="PS50283">
    <property type="entry name" value="NA_SOLUT_SYMP_3"/>
    <property type="match status" value="1"/>
</dbReference>
<evidence type="ECO:0000256" key="3">
    <source>
        <dbReference type="ARBA" id="ARBA00022448"/>
    </source>
</evidence>
<feature type="transmembrane region" description="Helical" evidence="12">
    <location>
        <begin position="215"/>
        <end position="241"/>
    </location>
</feature>
<gene>
    <name evidence="13" type="primary">CG32669</name>
    <name evidence="13" type="ORF">CEXT_688511</name>
</gene>
<keyword evidence="7" id="KW-0915">Sodium</keyword>
<evidence type="ECO:0000256" key="11">
    <source>
        <dbReference type="RuleBase" id="RU362091"/>
    </source>
</evidence>
<evidence type="ECO:0000256" key="7">
    <source>
        <dbReference type="ARBA" id="ARBA00023053"/>
    </source>
</evidence>
<dbReference type="Gene3D" id="1.20.1730.10">
    <property type="entry name" value="Sodium/glucose cotransporter"/>
    <property type="match status" value="1"/>
</dbReference>
<feature type="transmembrane region" description="Helical" evidence="12">
    <location>
        <begin position="62"/>
        <end position="84"/>
    </location>
</feature>
<dbReference type="InterPro" id="IPR038377">
    <property type="entry name" value="Na/Glc_symporter_sf"/>
</dbReference>
<feature type="transmembrane region" description="Helical" evidence="12">
    <location>
        <begin position="21"/>
        <end position="42"/>
    </location>
</feature>
<dbReference type="InterPro" id="IPR001734">
    <property type="entry name" value="Na/solute_symporter"/>
</dbReference>
<accession>A0AAV4UB47</accession>
<keyword evidence="3" id="KW-0813">Transport</keyword>
<keyword evidence="5 12" id="KW-0812">Transmembrane</keyword>
<protein>
    <submittedName>
        <fullName evidence="13">Sodium-dependent multivitamin transporter</fullName>
    </submittedName>
</protein>
<keyword evidence="14" id="KW-1185">Reference proteome</keyword>
<evidence type="ECO:0000256" key="5">
    <source>
        <dbReference type="ARBA" id="ARBA00022692"/>
    </source>
</evidence>
<dbReference type="PANTHER" id="PTHR42985">
    <property type="entry name" value="SODIUM-COUPLED MONOCARBOXYLATE TRANSPORTER"/>
    <property type="match status" value="1"/>
</dbReference>
<keyword evidence="8" id="KW-0406">Ion transport</keyword>
<comment type="caution">
    <text evidence="13">The sequence shown here is derived from an EMBL/GenBank/DDBJ whole genome shotgun (WGS) entry which is preliminary data.</text>
</comment>
<keyword evidence="6 12" id="KW-1133">Transmembrane helix</keyword>
<evidence type="ECO:0000256" key="6">
    <source>
        <dbReference type="ARBA" id="ARBA00022989"/>
    </source>
</evidence>
<evidence type="ECO:0000256" key="8">
    <source>
        <dbReference type="ARBA" id="ARBA00023065"/>
    </source>
</evidence>
<feature type="transmembrane region" description="Helical" evidence="12">
    <location>
        <begin position="96"/>
        <end position="115"/>
    </location>
</feature>
<name>A0AAV4UB47_CAEEX</name>
<evidence type="ECO:0000313" key="14">
    <source>
        <dbReference type="Proteomes" id="UP001054945"/>
    </source>
</evidence>
<dbReference type="AlphaFoldDB" id="A0AAV4UB47"/>
<evidence type="ECO:0000256" key="4">
    <source>
        <dbReference type="ARBA" id="ARBA00022475"/>
    </source>
</evidence>
<evidence type="ECO:0000256" key="1">
    <source>
        <dbReference type="ARBA" id="ARBA00004651"/>
    </source>
</evidence>
<organism evidence="13 14">
    <name type="scientific">Caerostris extrusa</name>
    <name type="common">Bark spider</name>
    <name type="synonym">Caerostris bankana</name>
    <dbReference type="NCBI Taxonomy" id="172846"/>
    <lineage>
        <taxon>Eukaryota</taxon>
        <taxon>Metazoa</taxon>
        <taxon>Ecdysozoa</taxon>
        <taxon>Arthropoda</taxon>
        <taxon>Chelicerata</taxon>
        <taxon>Arachnida</taxon>
        <taxon>Araneae</taxon>
        <taxon>Araneomorphae</taxon>
        <taxon>Entelegynae</taxon>
        <taxon>Araneoidea</taxon>
        <taxon>Araneidae</taxon>
        <taxon>Caerostris</taxon>
    </lineage>
</organism>
<sequence>MLSGVTMLEHLGEMYGYGIQYKVICLGLPFGVYLATVVFLPVYFTCEVSTSYEFLELRYGNILRYTISGVFMIQMILFMSVVLYAPALALSAVTDLSMEVSIVVFGLVCTTYSAIGGLRAVMWTDVFQAGLMFFCMLAMYIKSIGESGGIVEIFKTSYEGQRLNIFDFNEDFSKRYTFLNSFCRGLIAGLAVYGTSQIEVQRTLSMRSLKRAKSVLMYSVLPVAILLLMCGLLGLVLYTIFRTCDPVADKAHTGVKKYDQIIPYYMVTRFNFIPGLTGMCIAGIFSGSLSTVSSALSSLASVSIVDFIKPICKSPKLTETRVVFIAKVLCFHFCFSFAYGIICISLTFLTSKVDSLIAVTSTILSLMEGPMLAVFLVAVLTRKGSEKCVLFGLLLGVAFTTWIGSGIVLSGYHTPHLSLGSDCASLHNASDTFNNSMNLCADNQLCTTAVPSATKSSSEIFFLYKVSFIWLPVIGCSATLCFIFAAILATGWSHNAIPADSKCLSPVSRFWIKSENSESQLRELHTVPHILPKYFTNPKPIYATVVFLENPRVPRYLSQGIRTLGFTTFFPNISSTGPRLRILPSVLVSPIVQS</sequence>
<feature type="transmembrane region" description="Helical" evidence="12">
    <location>
        <begin position="262"/>
        <end position="285"/>
    </location>
</feature>
<feature type="transmembrane region" description="Helical" evidence="12">
    <location>
        <begin position="355"/>
        <end position="381"/>
    </location>
</feature>
<dbReference type="Proteomes" id="UP001054945">
    <property type="component" value="Unassembled WGS sequence"/>
</dbReference>
<evidence type="ECO:0000256" key="9">
    <source>
        <dbReference type="ARBA" id="ARBA00023136"/>
    </source>
</evidence>
<dbReference type="GO" id="GO:0006814">
    <property type="term" value="P:sodium ion transport"/>
    <property type="evidence" value="ECO:0007669"/>
    <property type="project" value="UniProtKB-KW"/>
</dbReference>
<dbReference type="GO" id="GO:0015293">
    <property type="term" value="F:symporter activity"/>
    <property type="evidence" value="ECO:0007669"/>
    <property type="project" value="TreeGrafter"/>
</dbReference>
<feature type="transmembrane region" description="Helical" evidence="12">
    <location>
        <begin position="388"/>
        <end position="412"/>
    </location>
</feature>
<evidence type="ECO:0000313" key="13">
    <source>
        <dbReference type="EMBL" id="GIY55031.1"/>
    </source>
</evidence>
<dbReference type="PANTHER" id="PTHR42985:SF40">
    <property type="entry name" value="LD47995P-RELATED"/>
    <property type="match status" value="1"/>
</dbReference>
<dbReference type="InterPro" id="IPR051163">
    <property type="entry name" value="Sodium:Solute_Symporter_SSF"/>
</dbReference>
<keyword evidence="9 12" id="KW-0472">Membrane</keyword>
<evidence type="ECO:0000256" key="10">
    <source>
        <dbReference type="ARBA" id="ARBA00023201"/>
    </source>
</evidence>
<keyword evidence="10" id="KW-0739">Sodium transport</keyword>
<dbReference type="EMBL" id="BPLR01012595">
    <property type="protein sequence ID" value="GIY55031.1"/>
    <property type="molecule type" value="Genomic_DNA"/>
</dbReference>
<reference evidence="13 14" key="1">
    <citation type="submission" date="2021-06" db="EMBL/GenBank/DDBJ databases">
        <title>Caerostris extrusa draft genome.</title>
        <authorList>
            <person name="Kono N."/>
            <person name="Arakawa K."/>
        </authorList>
    </citation>
    <scope>NUCLEOTIDE SEQUENCE [LARGE SCALE GENOMIC DNA]</scope>
</reference>
<dbReference type="GO" id="GO:0005886">
    <property type="term" value="C:plasma membrane"/>
    <property type="evidence" value="ECO:0007669"/>
    <property type="project" value="UniProtKB-SubCell"/>
</dbReference>
<evidence type="ECO:0000256" key="2">
    <source>
        <dbReference type="ARBA" id="ARBA00006434"/>
    </source>
</evidence>
<keyword evidence="4" id="KW-1003">Cell membrane</keyword>
<dbReference type="Pfam" id="PF00474">
    <property type="entry name" value="SSF"/>
    <property type="match status" value="1"/>
</dbReference>
<evidence type="ECO:0000256" key="12">
    <source>
        <dbReference type="SAM" id="Phobius"/>
    </source>
</evidence>
<proteinExistence type="inferred from homology"/>
<comment type="subcellular location">
    <subcellularLocation>
        <location evidence="1">Cell membrane</location>
        <topology evidence="1">Multi-pass membrane protein</topology>
    </subcellularLocation>
</comment>
<dbReference type="NCBIfam" id="TIGR00813">
    <property type="entry name" value="sss"/>
    <property type="match status" value="1"/>
</dbReference>
<feature type="transmembrane region" description="Helical" evidence="12">
    <location>
        <begin position="324"/>
        <end position="349"/>
    </location>
</feature>
<comment type="similarity">
    <text evidence="2 11">Belongs to the sodium:solute symporter (SSF) (TC 2.A.21) family.</text>
</comment>